<dbReference type="Pfam" id="PF05853">
    <property type="entry name" value="BKACE"/>
    <property type="match status" value="1"/>
</dbReference>
<dbReference type="InterPro" id="IPR008567">
    <property type="entry name" value="BKACE"/>
</dbReference>
<dbReference type="AlphaFoldDB" id="A0A6J5ZL97"/>
<evidence type="ECO:0000256" key="2">
    <source>
        <dbReference type="ARBA" id="ARBA00022679"/>
    </source>
</evidence>
<accession>A0A6J5ZL97</accession>
<keyword evidence="2" id="KW-0808">Transferase</keyword>
<sequence>MERGPVIIEAAINGNRTKEHNPNVPRSHEELATDTLETLAAGASIIHNHGAVFGDPREVAEDYLAGWMPVFAERPDALLYPTANFTNGGLDFEHLHLLAETGLMKVSLCDPGSTNLGGVDADGIPNAGIVYSNSYDSIRIQMEQASADRVGPSLAIYEPAFMRTTMLYWKAGKLPVGTMIKFYLSTDRGYMGAPFGLPPTRLALDAYLEMLGDCPVPWALSVVGGDPVEAGLAEYAIERGGHLHLGLEFYGGDRQPTNAELTRNAAEVCERMGVAVATCDEAAAILGLPRA</sequence>
<evidence type="ECO:0000313" key="5">
    <source>
        <dbReference type="EMBL" id="CAB4342228.1"/>
    </source>
</evidence>
<dbReference type="GO" id="GO:0046872">
    <property type="term" value="F:metal ion binding"/>
    <property type="evidence" value="ECO:0007669"/>
    <property type="project" value="UniProtKB-KW"/>
</dbReference>
<comment type="cofactor">
    <cofactor evidence="1">
        <name>Zn(2+)</name>
        <dbReference type="ChEBI" id="CHEBI:29105"/>
    </cofactor>
</comment>
<evidence type="ECO:0000256" key="3">
    <source>
        <dbReference type="ARBA" id="ARBA00022723"/>
    </source>
</evidence>
<keyword evidence="3" id="KW-0479">Metal-binding</keyword>
<evidence type="ECO:0000256" key="1">
    <source>
        <dbReference type="ARBA" id="ARBA00001947"/>
    </source>
</evidence>
<reference evidence="5" key="1">
    <citation type="submission" date="2020-05" db="EMBL/GenBank/DDBJ databases">
        <authorList>
            <person name="Chiriac C."/>
            <person name="Salcher M."/>
            <person name="Ghai R."/>
            <person name="Kavagutti S V."/>
        </authorList>
    </citation>
    <scope>NUCLEOTIDE SEQUENCE</scope>
</reference>
<dbReference type="EMBL" id="CAESAL010000035">
    <property type="protein sequence ID" value="CAB4342228.1"/>
    <property type="molecule type" value="Genomic_DNA"/>
</dbReference>
<evidence type="ECO:0000256" key="4">
    <source>
        <dbReference type="ARBA" id="ARBA00022833"/>
    </source>
</evidence>
<organism evidence="5">
    <name type="scientific">freshwater metagenome</name>
    <dbReference type="NCBI Taxonomy" id="449393"/>
    <lineage>
        <taxon>unclassified sequences</taxon>
        <taxon>metagenomes</taxon>
        <taxon>ecological metagenomes</taxon>
    </lineage>
</organism>
<gene>
    <name evidence="5" type="ORF">UFOPK3331_01096</name>
</gene>
<dbReference type="GO" id="GO:0043720">
    <property type="term" value="F:3-keto-5-aminohexanoate cleavage activity"/>
    <property type="evidence" value="ECO:0007669"/>
    <property type="project" value="InterPro"/>
</dbReference>
<protein>
    <submittedName>
        <fullName evidence="5">Unannotated protein</fullName>
    </submittedName>
</protein>
<dbReference type="Gene3D" id="3.20.20.70">
    <property type="entry name" value="Aldolase class I"/>
    <property type="match status" value="1"/>
</dbReference>
<name>A0A6J5ZL97_9ZZZZ</name>
<dbReference type="InterPro" id="IPR013785">
    <property type="entry name" value="Aldolase_TIM"/>
</dbReference>
<proteinExistence type="predicted"/>
<dbReference type="PANTHER" id="PTHR37418:SF2">
    <property type="entry name" value="3-KETO-5-AMINOHEXANOATE CLEAVAGE ENZYME"/>
    <property type="match status" value="1"/>
</dbReference>
<keyword evidence="4" id="KW-0862">Zinc</keyword>
<dbReference type="PANTHER" id="PTHR37418">
    <property type="entry name" value="3-KETO-5-AMINOHEXANOATE CLEAVAGE ENZYME-RELATED"/>
    <property type="match status" value="1"/>
</dbReference>